<reference evidence="3" key="1">
    <citation type="submission" date="2017-01" db="EMBL/GenBank/DDBJ databases">
        <title>An insight into the sialome and mialome of the horn fly, Haematobia irritans.</title>
        <authorList>
            <person name="Breijo M."/>
            <person name="Boiani M."/>
            <person name="Ures X."/>
            <person name="Rocha S."/>
            <person name="Sequeira M."/>
            <person name="Ribeiro J.M."/>
        </authorList>
    </citation>
    <scope>NUCLEOTIDE SEQUENCE</scope>
</reference>
<dbReference type="SUPFAM" id="SSF100895">
    <property type="entry name" value="Kazal-type serine protease inhibitors"/>
    <property type="match status" value="1"/>
</dbReference>
<dbReference type="PROSITE" id="PS51465">
    <property type="entry name" value="KAZAL_2"/>
    <property type="match status" value="1"/>
</dbReference>
<organism evidence="3">
    <name type="scientific">Haematobia irritans</name>
    <name type="common">Horn fly</name>
    <name type="synonym">Conops irritans</name>
    <dbReference type="NCBI Taxonomy" id="7368"/>
    <lineage>
        <taxon>Eukaryota</taxon>
        <taxon>Metazoa</taxon>
        <taxon>Ecdysozoa</taxon>
        <taxon>Arthropoda</taxon>
        <taxon>Hexapoda</taxon>
        <taxon>Insecta</taxon>
        <taxon>Pterygota</taxon>
        <taxon>Neoptera</taxon>
        <taxon>Endopterygota</taxon>
        <taxon>Diptera</taxon>
        <taxon>Brachycera</taxon>
        <taxon>Muscomorpha</taxon>
        <taxon>Muscoidea</taxon>
        <taxon>Muscidae</taxon>
        <taxon>Haematobia</taxon>
    </lineage>
</organism>
<feature type="signal peptide" evidence="1">
    <location>
        <begin position="1"/>
        <end position="24"/>
    </location>
</feature>
<sequence length="72" mass="8268">MKFWYFICALVLVIFTFNTQPTSGELCPCPRNYDPVCGTNSVTYSNRCEFTCSKREEERRGRSLDMARAGPC</sequence>
<dbReference type="PROSITE" id="PS00282">
    <property type="entry name" value="KAZAL_1"/>
    <property type="match status" value="1"/>
</dbReference>
<keyword evidence="1" id="KW-0732">Signal</keyword>
<dbReference type="SMART" id="SM00280">
    <property type="entry name" value="KAZAL"/>
    <property type="match status" value="1"/>
</dbReference>
<feature type="domain" description="Kazal-like" evidence="2">
    <location>
        <begin position="21"/>
        <end position="72"/>
    </location>
</feature>
<dbReference type="Pfam" id="PF00050">
    <property type="entry name" value="Kazal_1"/>
    <property type="match status" value="1"/>
</dbReference>
<protein>
    <submittedName>
        <fullName evidence="3">Putative serine protease inhibitor kazal-type 2-like protein</fullName>
    </submittedName>
</protein>
<dbReference type="InterPro" id="IPR036058">
    <property type="entry name" value="Kazal_dom_sf"/>
</dbReference>
<evidence type="ECO:0000256" key="1">
    <source>
        <dbReference type="SAM" id="SignalP"/>
    </source>
</evidence>
<name>A0A1L8EHP9_HAEIR</name>
<dbReference type="CDD" id="cd00104">
    <property type="entry name" value="KAZAL_FS"/>
    <property type="match status" value="1"/>
</dbReference>
<evidence type="ECO:0000259" key="2">
    <source>
        <dbReference type="PROSITE" id="PS51465"/>
    </source>
</evidence>
<dbReference type="InterPro" id="IPR002350">
    <property type="entry name" value="Kazal_dom"/>
</dbReference>
<dbReference type="Gene3D" id="3.30.60.30">
    <property type="match status" value="1"/>
</dbReference>
<evidence type="ECO:0000313" key="3">
    <source>
        <dbReference type="EMBL" id="JAV18184.1"/>
    </source>
</evidence>
<proteinExistence type="predicted"/>
<dbReference type="EMBL" id="GFDG01000615">
    <property type="protein sequence ID" value="JAV18184.1"/>
    <property type="molecule type" value="Transcribed_RNA"/>
</dbReference>
<dbReference type="AlphaFoldDB" id="A0A1L8EHP9"/>
<accession>A0A1L8EHP9</accession>
<feature type="chain" id="PRO_5012679499" evidence="1">
    <location>
        <begin position="25"/>
        <end position="72"/>
    </location>
</feature>